<protein>
    <recommendedName>
        <fullName evidence="11">Galactokinase</fullName>
        <ecNumber evidence="11">2.7.1.6</ecNumber>
    </recommendedName>
</protein>
<keyword evidence="4" id="KW-0479">Metal-binding</keyword>
<evidence type="ECO:0000256" key="8">
    <source>
        <dbReference type="ARBA" id="ARBA00022842"/>
    </source>
</evidence>
<evidence type="ECO:0000256" key="11">
    <source>
        <dbReference type="NCBIfam" id="TIGR00131"/>
    </source>
</evidence>
<feature type="domain" description="GHMP kinase C-terminal" evidence="13">
    <location>
        <begin position="284"/>
        <end position="351"/>
    </location>
</feature>
<reference evidence="15 16" key="1">
    <citation type="submission" date="2019-01" db="EMBL/GenBank/DDBJ databases">
        <title>Lacibacter sp. strain TTM-7.</title>
        <authorList>
            <person name="Chen W.-M."/>
        </authorList>
    </citation>
    <scope>NUCLEOTIDE SEQUENCE [LARGE SCALE GENOMIC DNA]</scope>
    <source>
        <strain evidence="15 16">TTM-7</strain>
    </source>
</reference>
<dbReference type="RefSeq" id="WP_129129000.1">
    <property type="nucleotide sequence ID" value="NZ_SDHW01000001.1"/>
</dbReference>
<keyword evidence="8" id="KW-0460">Magnesium</keyword>
<dbReference type="Gene3D" id="3.30.70.890">
    <property type="entry name" value="GHMP kinase, C-terminal domain"/>
    <property type="match status" value="1"/>
</dbReference>
<dbReference type="FunFam" id="3.30.70.890:FF:000001">
    <property type="entry name" value="Galactokinase"/>
    <property type="match status" value="1"/>
</dbReference>
<dbReference type="InterPro" id="IPR006206">
    <property type="entry name" value="Mevalonate/galactokinase"/>
</dbReference>
<dbReference type="FunFam" id="3.30.230.10:FF:000017">
    <property type="entry name" value="Galactokinase"/>
    <property type="match status" value="1"/>
</dbReference>
<keyword evidence="6 15" id="KW-0418">Kinase</keyword>
<feature type="domain" description="Galactokinase N-terminal" evidence="14">
    <location>
        <begin position="10"/>
        <end position="56"/>
    </location>
</feature>
<dbReference type="NCBIfam" id="TIGR00131">
    <property type="entry name" value="gal_kin"/>
    <property type="match status" value="1"/>
</dbReference>
<dbReference type="SUPFAM" id="SSF54211">
    <property type="entry name" value="Ribosomal protein S5 domain 2-like"/>
    <property type="match status" value="1"/>
</dbReference>
<evidence type="ECO:0000256" key="4">
    <source>
        <dbReference type="ARBA" id="ARBA00022723"/>
    </source>
</evidence>
<dbReference type="PROSITE" id="PS00627">
    <property type="entry name" value="GHMP_KINASES_ATP"/>
    <property type="match status" value="1"/>
</dbReference>
<keyword evidence="7" id="KW-0067">ATP-binding</keyword>
<dbReference type="Pfam" id="PF08544">
    <property type="entry name" value="GHMP_kinases_C"/>
    <property type="match status" value="1"/>
</dbReference>
<evidence type="ECO:0000256" key="2">
    <source>
        <dbReference type="ARBA" id="ARBA00022490"/>
    </source>
</evidence>
<comment type="caution">
    <text evidence="15">The sequence shown here is derived from an EMBL/GenBank/DDBJ whole genome shotgun (WGS) entry which is preliminary data.</text>
</comment>
<proteinExistence type="inferred from homology"/>
<dbReference type="InterPro" id="IPR014721">
    <property type="entry name" value="Ribsml_uS5_D2-typ_fold_subgr"/>
</dbReference>
<dbReference type="Proteomes" id="UP000290204">
    <property type="component" value="Unassembled WGS sequence"/>
</dbReference>
<dbReference type="AlphaFoldDB" id="A0A4Q1CKX0"/>
<comment type="similarity">
    <text evidence="1">Belongs to the GHMP kinase family. GalK subfamily.</text>
</comment>
<dbReference type="EC" id="2.7.1.6" evidence="11"/>
<evidence type="ECO:0000259" key="12">
    <source>
        <dbReference type="Pfam" id="PF00288"/>
    </source>
</evidence>
<evidence type="ECO:0000256" key="7">
    <source>
        <dbReference type="ARBA" id="ARBA00022840"/>
    </source>
</evidence>
<dbReference type="Pfam" id="PF10509">
    <property type="entry name" value="GalKase_gal_bdg"/>
    <property type="match status" value="1"/>
</dbReference>
<keyword evidence="9" id="KW-0299">Galactose metabolism</keyword>
<dbReference type="PRINTS" id="PR00959">
    <property type="entry name" value="MEVGALKINASE"/>
</dbReference>
<evidence type="ECO:0000313" key="16">
    <source>
        <dbReference type="Proteomes" id="UP000290204"/>
    </source>
</evidence>
<dbReference type="PROSITE" id="PS00106">
    <property type="entry name" value="GALACTOKINASE"/>
    <property type="match status" value="1"/>
</dbReference>
<evidence type="ECO:0000256" key="9">
    <source>
        <dbReference type="ARBA" id="ARBA00023144"/>
    </source>
</evidence>
<dbReference type="InterPro" id="IPR036554">
    <property type="entry name" value="GHMP_kinase_C_sf"/>
</dbReference>
<dbReference type="InterPro" id="IPR020568">
    <property type="entry name" value="Ribosomal_Su5_D2-typ_SF"/>
</dbReference>
<dbReference type="PRINTS" id="PR00473">
    <property type="entry name" value="GALCTOKINASE"/>
</dbReference>
<evidence type="ECO:0000259" key="14">
    <source>
        <dbReference type="Pfam" id="PF10509"/>
    </source>
</evidence>
<organism evidence="15 16">
    <name type="scientific">Lacibacter luteus</name>
    <dbReference type="NCBI Taxonomy" id="2508719"/>
    <lineage>
        <taxon>Bacteria</taxon>
        <taxon>Pseudomonadati</taxon>
        <taxon>Bacteroidota</taxon>
        <taxon>Chitinophagia</taxon>
        <taxon>Chitinophagales</taxon>
        <taxon>Chitinophagaceae</taxon>
        <taxon>Lacibacter</taxon>
    </lineage>
</organism>
<dbReference type="EMBL" id="SDHW01000001">
    <property type="protein sequence ID" value="RXK61627.1"/>
    <property type="molecule type" value="Genomic_DNA"/>
</dbReference>
<dbReference type="GO" id="GO:0005524">
    <property type="term" value="F:ATP binding"/>
    <property type="evidence" value="ECO:0007669"/>
    <property type="project" value="UniProtKB-UniRule"/>
</dbReference>
<dbReference type="GO" id="GO:0046872">
    <property type="term" value="F:metal ion binding"/>
    <property type="evidence" value="ECO:0007669"/>
    <property type="project" value="UniProtKB-KW"/>
</dbReference>
<evidence type="ECO:0000313" key="15">
    <source>
        <dbReference type="EMBL" id="RXK61627.1"/>
    </source>
</evidence>
<dbReference type="PANTHER" id="PTHR10457">
    <property type="entry name" value="MEVALONATE KINASE/GALACTOKINASE"/>
    <property type="match status" value="1"/>
</dbReference>
<evidence type="ECO:0000256" key="5">
    <source>
        <dbReference type="ARBA" id="ARBA00022741"/>
    </source>
</evidence>
<keyword evidence="3 15" id="KW-0808">Transferase</keyword>
<dbReference type="SUPFAM" id="SSF55060">
    <property type="entry name" value="GHMP Kinase, C-terminal domain"/>
    <property type="match status" value="1"/>
</dbReference>
<dbReference type="PIRSF" id="PIRSF000530">
    <property type="entry name" value="Galactokinase"/>
    <property type="match status" value="1"/>
</dbReference>
<dbReference type="Gene3D" id="3.30.230.10">
    <property type="match status" value="1"/>
</dbReference>
<dbReference type="InterPro" id="IPR000705">
    <property type="entry name" value="Galactokinase"/>
</dbReference>
<evidence type="ECO:0000259" key="13">
    <source>
        <dbReference type="Pfam" id="PF08544"/>
    </source>
</evidence>
<dbReference type="InterPro" id="IPR019539">
    <property type="entry name" value="GalKase_N"/>
</dbReference>
<keyword evidence="5" id="KW-0547">Nucleotide-binding</keyword>
<keyword evidence="10" id="KW-0119">Carbohydrate metabolism</keyword>
<sequence length="385" mass="43345">MQIKESIRKVFLEKFQEEPVIVRSPGRINIIGEHTDYNDGFVLPAAIDKAAYVAISLRNDDEIHLVAHDLHETFSTSLVGLKPVGDVSWPNYILGSAIQFFKMQKLFRGFNVVLSSDVPMGAGLSSSAAVECATVFALNELLNTQLDRITMVQMAQKAEHEFAGVMCGIMDQFASMMGKKDHVIRLDCRSLEYEYKPFKLDGYKILLLNTNVKHSLASSEYNTRRKECTQAVTWIQQHHPNVKALRDANEEMLNQYVLPEDALVDKRSRFVVREINRLLQGCDDLEHGQIEALGAKMFDTHKGLSEMYEVSCKELDWLVDRVKSNASVMGARMMGGGFGGCTINLIKEEAIEPLIKNIQPLYEATMNLPLTYYVATIENGTERIA</sequence>
<keyword evidence="2" id="KW-0963">Cytoplasm</keyword>
<dbReference type="GO" id="GO:0004335">
    <property type="term" value="F:galactokinase activity"/>
    <property type="evidence" value="ECO:0007669"/>
    <property type="project" value="UniProtKB-UniRule"/>
</dbReference>
<dbReference type="GO" id="GO:0006012">
    <property type="term" value="P:galactose metabolic process"/>
    <property type="evidence" value="ECO:0007669"/>
    <property type="project" value="UniProtKB-UniRule"/>
</dbReference>
<dbReference type="InterPro" id="IPR013750">
    <property type="entry name" value="GHMP_kinase_C_dom"/>
</dbReference>
<dbReference type="InterPro" id="IPR006203">
    <property type="entry name" value="GHMP_knse_ATP-bd_CS"/>
</dbReference>
<evidence type="ECO:0000256" key="6">
    <source>
        <dbReference type="ARBA" id="ARBA00022777"/>
    </source>
</evidence>
<dbReference type="InterPro" id="IPR006204">
    <property type="entry name" value="GHMP_kinase_N_dom"/>
</dbReference>
<dbReference type="InterPro" id="IPR019741">
    <property type="entry name" value="Galactokinase_CS"/>
</dbReference>
<gene>
    <name evidence="15" type="primary">galK</name>
    <name evidence="15" type="ORF">ESA94_01015</name>
</gene>
<evidence type="ECO:0000256" key="3">
    <source>
        <dbReference type="ARBA" id="ARBA00022679"/>
    </source>
</evidence>
<evidence type="ECO:0000256" key="1">
    <source>
        <dbReference type="ARBA" id="ARBA00006566"/>
    </source>
</evidence>
<accession>A0A4Q1CKX0</accession>
<evidence type="ECO:0000256" key="10">
    <source>
        <dbReference type="ARBA" id="ARBA00023277"/>
    </source>
</evidence>
<keyword evidence="16" id="KW-1185">Reference proteome</keyword>
<dbReference type="PANTHER" id="PTHR10457:SF7">
    <property type="entry name" value="GALACTOKINASE-RELATED"/>
    <property type="match status" value="1"/>
</dbReference>
<dbReference type="OrthoDB" id="250531at2"/>
<dbReference type="Pfam" id="PF00288">
    <property type="entry name" value="GHMP_kinases_N"/>
    <property type="match status" value="1"/>
</dbReference>
<dbReference type="GO" id="GO:0005829">
    <property type="term" value="C:cytosol"/>
    <property type="evidence" value="ECO:0007669"/>
    <property type="project" value="TreeGrafter"/>
</dbReference>
<name>A0A4Q1CKX0_9BACT</name>
<feature type="domain" description="GHMP kinase N-terminal" evidence="12">
    <location>
        <begin position="91"/>
        <end position="179"/>
    </location>
</feature>